<evidence type="ECO:0000256" key="1">
    <source>
        <dbReference type="SAM" id="MobiDB-lite"/>
    </source>
</evidence>
<reference evidence="3" key="1">
    <citation type="submission" date="2021-01" db="EMBL/GenBank/DDBJ databases">
        <title>Caligus Genome Assembly.</title>
        <authorList>
            <person name="Gallardo-Escarate C."/>
        </authorList>
    </citation>
    <scope>NUCLEOTIDE SEQUENCE [LARGE SCALE GENOMIC DNA]</scope>
</reference>
<accession>A0A7T8JVZ9</accession>
<evidence type="ECO:0000313" key="3">
    <source>
        <dbReference type="Proteomes" id="UP000595437"/>
    </source>
</evidence>
<proteinExistence type="predicted"/>
<organism evidence="2 3">
    <name type="scientific">Caligus rogercresseyi</name>
    <name type="common">Sea louse</name>
    <dbReference type="NCBI Taxonomy" id="217165"/>
    <lineage>
        <taxon>Eukaryota</taxon>
        <taxon>Metazoa</taxon>
        <taxon>Ecdysozoa</taxon>
        <taxon>Arthropoda</taxon>
        <taxon>Crustacea</taxon>
        <taxon>Multicrustacea</taxon>
        <taxon>Hexanauplia</taxon>
        <taxon>Copepoda</taxon>
        <taxon>Siphonostomatoida</taxon>
        <taxon>Caligidae</taxon>
        <taxon>Caligus</taxon>
    </lineage>
</organism>
<dbReference type="AlphaFoldDB" id="A0A7T8JVZ9"/>
<evidence type="ECO:0000313" key="2">
    <source>
        <dbReference type="EMBL" id="QQP37302.1"/>
    </source>
</evidence>
<sequence length="190" mass="21185">MYTFSVLHVSLYLTVSRSVSVMERGLLIDNSLSADDVTSVCLHQNAAQKATTPFTENSFSCKSITQIDRVKLMKIERPDCWRIENDIYKHSGRNAEQRQGRLAADASRNQQNPIGGICGKRSRRNSANAARNRQNRSAESKKFGQDATQQMSPEIDQPDRRNHRKVGQDAIQQMPPGITKPIGGITGKSV</sequence>
<feature type="region of interest" description="Disordered" evidence="1">
    <location>
        <begin position="92"/>
        <end position="190"/>
    </location>
</feature>
<gene>
    <name evidence="2" type="ORF">FKW44_017527</name>
</gene>
<dbReference type="EMBL" id="CP045901">
    <property type="protein sequence ID" value="QQP37302.1"/>
    <property type="molecule type" value="Genomic_DNA"/>
</dbReference>
<feature type="compositionally biased region" description="Low complexity" evidence="1">
    <location>
        <begin position="125"/>
        <end position="135"/>
    </location>
</feature>
<keyword evidence="3" id="KW-1185">Reference proteome</keyword>
<protein>
    <submittedName>
        <fullName evidence="2">Uncharacterized protein</fullName>
    </submittedName>
</protein>
<feature type="compositionally biased region" description="Low complexity" evidence="1">
    <location>
        <begin position="175"/>
        <end position="190"/>
    </location>
</feature>
<name>A0A7T8JVZ9_CALRO</name>
<dbReference type="Proteomes" id="UP000595437">
    <property type="component" value="Chromosome 12"/>
</dbReference>